<feature type="domain" description="Isochorismatase-like" evidence="2">
    <location>
        <begin position="16"/>
        <end position="204"/>
    </location>
</feature>
<reference evidence="3" key="1">
    <citation type="submission" date="2021-04" db="EMBL/GenBank/DDBJ databases">
        <title>The complete genome sequence of Caulobacter sp. S6.</title>
        <authorList>
            <person name="Tang Y."/>
            <person name="Ouyang W."/>
            <person name="Liu Q."/>
            <person name="Huang B."/>
            <person name="Guo Z."/>
            <person name="Lei P."/>
        </authorList>
    </citation>
    <scope>NUCLEOTIDE SEQUENCE</scope>
    <source>
        <strain evidence="3">S6</strain>
    </source>
</reference>
<dbReference type="Gene3D" id="3.40.50.850">
    <property type="entry name" value="Isochorismatase-like"/>
    <property type="match status" value="1"/>
</dbReference>
<sequence length="215" mass="22701">MSGAEGLAAWIAPRRTALVIVDFQVDFASPEGKLAEWGADLSGAPVAMAAAERLAKAARRAGAPVAFVGMETTAEADSPAWAERIRRRGGDPQIDLALCRRGEPGSAFVGPLPQDGDLVIRKTRFSGFHGTALDAELRGRGIDTLVVCGMTTECCVDCTVRDAYHLDYQVFLAADACAAYEPDLHAGALKSLDLSCAILVTADQVAKAWGRPLQS</sequence>
<organism evidence="3 4">
    <name type="scientific">Phenylobacterium montanum</name>
    <dbReference type="NCBI Taxonomy" id="2823693"/>
    <lineage>
        <taxon>Bacteria</taxon>
        <taxon>Pseudomonadati</taxon>
        <taxon>Pseudomonadota</taxon>
        <taxon>Alphaproteobacteria</taxon>
        <taxon>Caulobacterales</taxon>
        <taxon>Caulobacteraceae</taxon>
        <taxon>Phenylobacterium</taxon>
    </lineage>
</organism>
<evidence type="ECO:0000256" key="1">
    <source>
        <dbReference type="ARBA" id="ARBA00022801"/>
    </source>
</evidence>
<dbReference type="InterPro" id="IPR050272">
    <property type="entry name" value="Isochorismatase-like_hydrls"/>
</dbReference>
<accession>A0A975FXQ5</accession>
<protein>
    <submittedName>
        <fullName evidence="3">Cysteine hydrolase</fullName>
    </submittedName>
</protein>
<evidence type="ECO:0000313" key="3">
    <source>
        <dbReference type="EMBL" id="QUD87154.1"/>
    </source>
</evidence>
<keyword evidence="4" id="KW-1185">Reference proteome</keyword>
<gene>
    <name evidence="3" type="ORF">KCG34_19145</name>
</gene>
<dbReference type="AlphaFoldDB" id="A0A975FXQ5"/>
<dbReference type="EMBL" id="CP073078">
    <property type="protein sequence ID" value="QUD87154.1"/>
    <property type="molecule type" value="Genomic_DNA"/>
</dbReference>
<dbReference type="GO" id="GO:0016787">
    <property type="term" value="F:hydrolase activity"/>
    <property type="evidence" value="ECO:0007669"/>
    <property type="project" value="UniProtKB-KW"/>
</dbReference>
<proteinExistence type="predicted"/>
<evidence type="ECO:0000313" key="4">
    <source>
        <dbReference type="Proteomes" id="UP000676409"/>
    </source>
</evidence>
<dbReference type="CDD" id="cd00431">
    <property type="entry name" value="cysteine_hydrolases"/>
    <property type="match status" value="1"/>
</dbReference>
<dbReference type="PANTHER" id="PTHR43540">
    <property type="entry name" value="PEROXYUREIDOACRYLATE/UREIDOACRYLATE AMIDOHYDROLASE-RELATED"/>
    <property type="match status" value="1"/>
</dbReference>
<dbReference type="RefSeq" id="WP_211937206.1">
    <property type="nucleotide sequence ID" value="NZ_CP073078.1"/>
</dbReference>
<dbReference type="InterPro" id="IPR000868">
    <property type="entry name" value="Isochorismatase-like_dom"/>
</dbReference>
<dbReference type="InterPro" id="IPR036380">
    <property type="entry name" value="Isochorismatase-like_sf"/>
</dbReference>
<evidence type="ECO:0000259" key="2">
    <source>
        <dbReference type="Pfam" id="PF00857"/>
    </source>
</evidence>
<dbReference type="Proteomes" id="UP000676409">
    <property type="component" value="Chromosome"/>
</dbReference>
<name>A0A975FXQ5_9CAUL</name>
<keyword evidence="1 3" id="KW-0378">Hydrolase</keyword>
<dbReference type="SUPFAM" id="SSF52499">
    <property type="entry name" value="Isochorismatase-like hydrolases"/>
    <property type="match status" value="1"/>
</dbReference>
<dbReference type="KEGG" id="caul:KCG34_19145"/>
<dbReference type="Pfam" id="PF00857">
    <property type="entry name" value="Isochorismatase"/>
    <property type="match status" value="1"/>
</dbReference>